<evidence type="ECO:0000256" key="7">
    <source>
        <dbReference type="ARBA" id="ARBA00023069"/>
    </source>
</evidence>
<dbReference type="GO" id="GO:0005813">
    <property type="term" value="C:centrosome"/>
    <property type="evidence" value="ECO:0007669"/>
    <property type="project" value="UniProtKB-SubCell"/>
</dbReference>
<keyword evidence="12" id="KW-1133">Transmembrane helix</keyword>
<dbReference type="PANTHER" id="PTHR44390:SF1">
    <property type="entry name" value="CENTROSOMAL PROTEIN OF 41 KDA"/>
    <property type="match status" value="1"/>
</dbReference>
<dbReference type="SUPFAM" id="SSF52821">
    <property type="entry name" value="Rhodanese/Cell cycle control phosphatase"/>
    <property type="match status" value="1"/>
</dbReference>
<evidence type="ECO:0000256" key="4">
    <source>
        <dbReference type="ARBA" id="ARBA00022490"/>
    </source>
</evidence>
<evidence type="ECO:0000256" key="5">
    <source>
        <dbReference type="ARBA" id="ARBA00022794"/>
    </source>
</evidence>
<dbReference type="EMBL" id="CAHIKZ030001931">
    <property type="protein sequence ID" value="CAE1277511.1"/>
    <property type="molecule type" value="Genomic_DNA"/>
</dbReference>
<dbReference type="InterPro" id="IPR036873">
    <property type="entry name" value="Rhodanese-like_dom_sf"/>
</dbReference>
<comment type="similarity">
    <text evidence="10">Belongs to the CEP41 family.</text>
</comment>
<keyword evidence="5" id="KW-0970">Cilium biogenesis/degradation</keyword>
<evidence type="ECO:0000256" key="11">
    <source>
        <dbReference type="SAM" id="MobiDB-lite"/>
    </source>
</evidence>
<evidence type="ECO:0000259" key="13">
    <source>
        <dbReference type="PROSITE" id="PS50206"/>
    </source>
</evidence>
<dbReference type="AlphaFoldDB" id="A0A812CR89"/>
<keyword evidence="15" id="KW-1185">Reference proteome</keyword>
<keyword evidence="9" id="KW-0966">Cell projection</keyword>
<dbReference type="PROSITE" id="PS50206">
    <property type="entry name" value="RHODANESE_3"/>
    <property type="match status" value="1"/>
</dbReference>
<keyword evidence="8" id="KW-0206">Cytoskeleton</keyword>
<protein>
    <submittedName>
        <fullName evidence="14">CEP41</fullName>
    </submittedName>
</protein>
<dbReference type="GO" id="GO:0015031">
    <property type="term" value="P:protein transport"/>
    <property type="evidence" value="ECO:0007669"/>
    <property type="project" value="UniProtKB-KW"/>
</dbReference>
<proteinExistence type="inferred from homology"/>
<keyword evidence="4" id="KW-0963">Cytoplasm</keyword>
<sequence>MLSASVSLSLSTHSRSLSLSLSPHMKILSLFLHIFLKCLPVSLLISKYSPASLSPNTFFASLSLKHIQTAFYFLIFSPLSLIFTSYFYSVVYFGNSFCLFLLPFYADGKVSAGRPDSTDLEVQKIQAGSPCPSLAVTEGDYGETAICTSRSTLESVIRGIGEVDIDLPPTPTQTPPTADTCPYLLLDVRDKDAYNQCHIISALNYPTAMLSRTNNSERKEMLAYKNKPGRIILMYDYDEDMAPRAASTIVERGFDNLFMLSGGLKMAMRLFPEGLITGTPPQPLGAKKKTENITMASQIDFSERDIERLNSYLDKALEDHSIGSRLSKASCSSRSSYDSCRSRSTPSLHNKPPFRA</sequence>
<keyword evidence="12" id="KW-0812">Transmembrane</keyword>
<keyword evidence="7" id="KW-0969">Cilium</keyword>
<keyword evidence="3" id="KW-0813">Transport</keyword>
<name>A0A812CR89_ACAPH</name>
<evidence type="ECO:0000256" key="2">
    <source>
        <dbReference type="ARBA" id="ARBA00004300"/>
    </source>
</evidence>
<dbReference type="InterPro" id="IPR001763">
    <property type="entry name" value="Rhodanese-like_dom"/>
</dbReference>
<keyword evidence="12" id="KW-0472">Membrane</keyword>
<dbReference type="GO" id="GO:0036064">
    <property type="term" value="C:ciliary basal body"/>
    <property type="evidence" value="ECO:0007669"/>
    <property type="project" value="TreeGrafter"/>
</dbReference>
<dbReference type="Pfam" id="PF00581">
    <property type="entry name" value="Rhodanese"/>
    <property type="match status" value="1"/>
</dbReference>
<dbReference type="Gene3D" id="3.40.250.10">
    <property type="entry name" value="Rhodanese-like domain"/>
    <property type="match status" value="1"/>
</dbReference>
<evidence type="ECO:0000256" key="8">
    <source>
        <dbReference type="ARBA" id="ARBA00023212"/>
    </source>
</evidence>
<dbReference type="Proteomes" id="UP000597762">
    <property type="component" value="Unassembled WGS sequence"/>
</dbReference>
<feature type="transmembrane region" description="Helical" evidence="12">
    <location>
        <begin position="70"/>
        <end position="93"/>
    </location>
</feature>
<keyword evidence="6" id="KW-0653">Protein transport</keyword>
<dbReference type="SMART" id="SM00450">
    <property type="entry name" value="RHOD"/>
    <property type="match status" value="1"/>
</dbReference>
<evidence type="ECO:0000256" key="1">
    <source>
        <dbReference type="ARBA" id="ARBA00004120"/>
    </source>
</evidence>
<evidence type="ECO:0000256" key="6">
    <source>
        <dbReference type="ARBA" id="ARBA00022927"/>
    </source>
</evidence>
<evidence type="ECO:0000256" key="9">
    <source>
        <dbReference type="ARBA" id="ARBA00023273"/>
    </source>
</evidence>
<gene>
    <name evidence="14" type="ORF">SPHA_40694</name>
</gene>
<evidence type="ECO:0000256" key="10">
    <source>
        <dbReference type="ARBA" id="ARBA00038465"/>
    </source>
</evidence>
<organism evidence="14 15">
    <name type="scientific">Acanthosepion pharaonis</name>
    <name type="common">Pharaoh cuttlefish</name>
    <name type="synonym">Sepia pharaonis</name>
    <dbReference type="NCBI Taxonomy" id="158019"/>
    <lineage>
        <taxon>Eukaryota</taxon>
        <taxon>Metazoa</taxon>
        <taxon>Spiralia</taxon>
        <taxon>Lophotrochozoa</taxon>
        <taxon>Mollusca</taxon>
        <taxon>Cephalopoda</taxon>
        <taxon>Coleoidea</taxon>
        <taxon>Decapodiformes</taxon>
        <taxon>Sepiida</taxon>
        <taxon>Sepiina</taxon>
        <taxon>Sepiidae</taxon>
        <taxon>Acanthosepion</taxon>
    </lineage>
</organism>
<dbReference type="OrthoDB" id="70250at2759"/>
<evidence type="ECO:0000313" key="14">
    <source>
        <dbReference type="EMBL" id="CAE1277511.1"/>
    </source>
</evidence>
<reference evidence="14" key="1">
    <citation type="submission" date="2021-01" db="EMBL/GenBank/DDBJ databases">
        <authorList>
            <person name="Li R."/>
            <person name="Bekaert M."/>
        </authorList>
    </citation>
    <scope>NUCLEOTIDE SEQUENCE</scope>
    <source>
        <strain evidence="14">Farmed</strain>
    </source>
</reference>
<dbReference type="InterPro" id="IPR051889">
    <property type="entry name" value="CEP41"/>
</dbReference>
<evidence type="ECO:0000313" key="15">
    <source>
        <dbReference type="Proteomes" id="UP000597762"/>
    </source>
</evidence>
<evidence type="ECO:0000256" key="12">
    <source>
        <dbReference type="SAM" id="Phobius"/>
    </source>
</evidence>
<dbReference type="PANTHER" id="PTHR44390">
    <property type="entry name" value="CENTROSOMAL PROTEIN OF 41 KDA"/>
    <property type="match status" value="1"/>
</dbReference>
<feature type="region of interest" description="Disordered" evidence="11">
    <location>
        <begin position="330"/>
        <end position="356"/>
    </location>
</feature>
<feature type="domain" description="Rhodanese" evidence="13">
    <location>
        <begin position="179"/>
        <end position="275"/>
    </location>
</feature>
<accession>A0A812CR89</accession>
<dbReference type="GO" id="GO:0060271">
    <property type="term" value="P:cilium assembly"/>
    <property type="evidence" value="ECO:0007669"/>
    <property type="project" value="TreeGrafter"/>
</dbReference>
<dbReference type="CDD" id="cd00158">
    <property type="entry name" value="RHOD"/>
    <property type="match status" value="1"/>
</dbReference>
<feature type="compositionally biased region" description="Low complexity" evidence="11">
    <location>
        <begin position="330"/>
        <end position="347"/>
    </location>
</feature>
<comment type="caution">
    <text evidence="14">The sequence shown here is derived from an EMBL/GenBank/DDBJ whole genome shotgun (WGS) entry which is preliminary data.</text>
</comment>
<comment type="subcellular location">
    <subcellularLocation>
        <location evidence="1">Cytoplasm</location>
        <location evidence="1">Cytoskeleton</location>
        <location evidence="1">Cilium basal body</location>
    </subcellularLocation>
    <subcellularLocation>
        <location evidence="2">Cytoplasm</location>
        <location evidence="2">Cytoskeleton</location>
        <location evidence="2">Microtubule organizing center</location>
        <location evidence="2">Centrosome</location>
    </subcellularLocation>
</comment>
<evidence type="ECO:0000256" key="3">
    <source>
        <dbReference type="ARBA" id="ARBA00022448"/>
    </source>
</evidence>
<feature type="transmembrane region" description="Helical" evidence="12">
    <location>
        <begin position="30"/>
        <end position="49"/>
    </location>
</feature>